<dbReference type="PANTHER" id="PTHR45867">
    <property type="entry name" value="PURPLE ACID PHOSPHATASE"/>
    <property type="match status" value="1"/>
</dbReference>
<dbReference type="Gene3D" id="2.60.40.380">
    <property type="entry name" value="Purple acid phosphatase-like, N-terminal"/>
    <property type="match status" value="1"/>
</dbReference>
<proteinExistence type="inferred from homology"/>
<dbReference type="Proteomes" id="UP000663852">
    <property type="component" value="Unassembled WGS sequence"/>
</dbReference>
<organism evidence="7 8">
    <name type="scientific">Adineta ricciae</name>
    <name type="common">Rotifer</name>
    <dbReference type="NCBI Taxonomy" id="249248"/>
    <lineage>
        <taxon>Eukaryota</taxon>
        <taxon>Metazoa</taxon>
        <taxon>Spiralia</taxon>
        <taxon>Gnathifera</taxon>
        <taxon>Rotifera</taxon>
        <taxon>Eurotatoria</taxon>
        <taxon>Bdelloidea</taxon>
        <taxon>Adinetida</taxon>
        <taxon>Adinetidae</taxon>
        <taxon>Adineta</taxon>
    </lineage>
</organism>
<dbReference type="Pfam" id="PF00149">
    <property type="entry name" value="Metallophos"/>
    <property type="match status" value="1"/>
</dbReference>
<dbReference type="EC" id="3.1.3.2" evidence="3"/>
<comment type="similarity">
    <text evidence="3">Belongs to the metallophosphoesterase superfamily. Purple acid phosphatase family.</text>
</comment>
<dbReference type="OrthoDB" id="45007at2759"/>
<dbReference type="AlphaFoldDB" id="A0A814JQA8"/>
<dbReference type="EMBL" id="CAJNOJ010000074">
    <property type="protein sequence ID" value="CAF1040341.1"/>
    <property type="molecule type" value="Genomic_DNA"/>
</dbReference>
<evidence type="ECO:0000256" key="2">
    <source>
        <dbReference type="ARBA" id="ARBA00023180"/>
    </source>
</evidence>
<dbReference type="InterPro" id="IPR015914">
    <property type="entry name" value="PAPs_N"/>
</dbReference>
<sequence>MNPYAIYRSFILSKSTTCGDNYQPEQIHLSYTDVFNEMAVTWSTQIYANDSYVEYGLWNEKFNLVQNATVSKFIDGSSAHRVLYMYRAVLKNLVMNTTYIYHVGSLFGWSGKYYFRTIPNEDRDTFAVYGDLGVVNAQSLARLQREAQMDYYDAILHVGDFAYDMDADQSRVGDQFMNEIQEIATYVPYMVCPGNHERAYNFSNYKARFTMPNNGDGENLWYSYNFGLAHIISFSTEVYFWWEYGFAQIDNQYRWLEQDLIWATAAENRTKHPWIITMGHQPMYCSNANQDDCTFYDSRPRSGLPYIHTYGLEKLFYDYGVDLELWAHEHSYERLWPIYNWTVYNGSSSEPYKNPGAPTHLISGSAGCFSKHNPFLNETQIYSAFRSDDYGYSRMKIINTTHLYIEQVSDDQGGKVIDNFTLIREKHEPYSIHQHKGVKISHKTLAYRQ</sequence>
<evidence type="ECO:0000313" key="8">
    <source>
        <dbReference type="Proteomes" id="UP000663852"/>
    </source>
</evidence>
<reference evidence="7" key="1">
    <citation type="submission" date="2021-02" db="EMBL/GenBank/DDBJ databases">
        <authorList>
            <person name="Nowell W R."/>
        </authorList>
    </citation>
    <scope>NUCLEOTIDE SEQUENCE</scope>
</reference>
<feature type="domain" description="Calcineurin-like phosphoesterase" evidence="4">
    <location>
        <begin position="125"/>
        <end position="332"/>
    </location>
</feature>
<comment type="caution">
    <text evidence="7">The sequence shown here is derived from an EMBL/GenBank/DDBJ whole genome shotgun (WGS) entry which is preliminary data.</text>
</comment>
<comment type="catalytic activity">
    <reaction evidence="3">
        <text>a phosphate monoester + H2O = an alcohol + phosphate</text>
        <dbReference type="Rhea" id="RHEA:15017"/>
        <dbReference type="ChEBI" id="CHEBI:15377"/>
        <dbReference type="ChEBI" id="CHEBI:30879"/>
        <dbReference type="ChEBI" id="CHEBI:43474"/>
        <dbReference type="ChEBI" id="CHEBI:67140"/>
        <dbReference type="EC" id="3.1.3.2"/>
    </reaction>
</comment>
<dbReference type="InterPro" id="IPR041792">
    <property type="entry name" value="MPP_PAP"/>
</dbReference>
<feature type="domain" description="Purple acid phosphatase N-terminal" evidence="6">
    <location>
        <begin position="24"/>
        <end position="117"/>
    </location>
</feature>
<dbReference type="SUPFAM" id="SSF49363">
    <property type="entry name" value="Purple acid phosphatase, N-terminal domain"/>
    <property type="match status" value="1"/>
</dbReference>
<keyword evidence="2" id="KW-0325">Glycoprotein</keyword>
<dbReference type="InterPro" id="IPR025733">
    <property type="entry name" value="PAPs_C"/>
</dbReference>
<accession>A0A814JQA8</accession>
<dbReference type="Pfam" id="PF14008">
    <property type="entry name" value="Metallophos_C"/>
    <property type="match status" value="1"/>
</dbReference>
<keyword evidence="1" id="KW-0732">Signal</keyword>
<dbReference type="SUPFAM" id="SSF56300">
    <property type="entry name" value="Metallo-dependent phosphatases"/>
    <property type="match status" value="1"/>
</dbReference>
<dbReference type="Pfam" id="PF16656">
    <property type="entry name" value="Pur_ac_phosph_N"/>
    <property type="match status" value="1"/>
</dbReference>
<evidence type="ECO:0000256" key="3">
    <source>
        <dbReference type="RuleBase" id="RU361203"/>
    </source>
</evidence>
<dbReference type="InterPro" id="IPR008963">
    <property type="entry name" value="Purple_acid_Pase-like_N"/>
</dbReference>
<dbReference type="Gene3D" id="3.60.21.10">
    <property type="match status" value="1"/>
</dbReference>
<dbReference type="InterPro" id="IPR004843">
    <property type="entry name" value="Calcineurin-like_PHP"/>
</dbReference>
<keyword evidence="3" id="KW-0378">Hydrolase</keyword>
<evidence type="ECO:0000259" key="4">
    <source>
        <dbReference type="Pfam" id="PF00149"/>
    </source>
</evidence>
<dbReference type="PANTHER" id="PTHR45867:SF3">
    <property type="entry name" value="ACID PHOSPHATASE TYPE 7"/>
    <property type="match status" value="1"/>
</dbReference>
<gene>
    <name evidence="7" type="ORF">EDS130_LOCUS16894</name>
</gene>
<dbReference type="GO" id="GO:0046872">
    <property type="term" value="F:metal ion binding"/>
    <property type="evidence" value="ECO:0007669"/>
    <property type="project" value="InterPro"/>
</dbReference>
<evidence type="ECO:0000259" key="5">
    <source>
        <dbReference type="Pfam" id="PF14008"/>
    </source>
</evidence>
<dbReference type="CDD" id="cd00839">
    <property type="entry name" value="MPP_PAPs"/>
    <property type="match status" value="1"/>
</dbReference>
<feature type="domain" description="Purple acid phosphatase C-terminal" evidence="5">
    <location>
        <begin position="357"/>
        <end position="418"/>
    </location>
</feature>
<dbReference type="InterPro" id="IPR029052">
    <property type="entry name" value="Metallo-depent_PP-like"/>
</dbReference>
<dbReference type="GO" id="GO:0003993">
    <property type="term" value="F:acid phosphatase activity"/>
    <property type="evidence" value="ECO:0007669"/>
    <property type="project" value="UniProtKB-EC"/>
</dbReference>
<evidence type="ECO:0000256" key="1">
    <source>
        <dbReference type="ARBA" id="ARBA00022729"/>
    </source>
</evidence>
<name>A0A814JQA8_ADIRI</name>
<evidence type="ECO:0000259" key="6">
    <source>
        <dbReference type="Pfam" id="PF16656"/>
    </source>
</evidence>
<protein>
    <recommendedName>
        <fullName evidence="3">Purple acid phosphatase</fullName>
        <ecNumber evidence="3">3.1.3.2</ecNumber>
    </recommendedName>
</protein>
<evidence type="ECO:0000313" key="7">
    <source>
        <dbReference type="EMBL" id="CAF1040341.1"/>
    </source>
</evidence>